<reference evidence="1 2" key="1">
    <citation type="journal article" date="2015" name="Int. J. Syst. Evol. Microbiol.">
        <title>Sphingomonas hengshuiensis sp. nov., isolated from lake wetland.</title>
        <authorList>
            <person name="Wei S."/>
            <person name="Wang T."/>
            <person name="Liu H."/>
            <person name="Zhang C."/>
            <person name="Guo J."/>
            <person name="Wang Q."/>
            <person name="Liang K."/>
            <person name="Zhang Z."/>
        </authorList>
    </citation>
    <scope>NUCLEOTIDE SEQUENCE [LARGE SCALE GENOMIC DNA]</scope>
    <source>
        <strain evidence="1 2">WHSC-8</strain>
    </source>
</reference>
<keyword evidence="2" id="KW-1185">Reference proteome</keyword>
<organism evidence="1 2">
    <name type="scientific">Sphingomonas hengshuiensis</name>
    <dbReference type="NCBI Taxonomy" id="1609977"/>
    <lineage>
        <taxon>Bacteria</taxon>
        <taxon>Pseudomonadati</taxon>
        <taxon>Pseudomonadota</taxon>
        <taxon>Alphaproteobacteria</taxon>
        <taxon>Sphingomonadales</taxon>
        <taxon>Sphingomonadaceae</taxon>
        <taxon>Sphingomonas</taxon>
    </lineage>
</organism>
<dbReference type="EMBL" id="CP010836">
    <property type="protein sequence ID" value="AJP73443.1"/>
    <property type="molecule type" value="Genomic_DNA"/>
</dbReference>
<evidence type="ECO:0000313" key="2">
    <source>
        <dbReference type="Proteomes" id="UP000032300"/>
    </source>
</evidence>
<dbReference type="InterPro" id="IPR054234">
    <property type="entry name" value="DUF6961"/>
</dbReference>
<proteinExistence type="predicted"/>
<dbReference type="KEGG" id="sphi:TS85_19115"/>
<dbReference type="AlphaFoldDB" id="A0A7U4JAW2"/>
<evidence type="ECO:0000313" key="1">
    <source>
        <dbReference type="EMBL" id="AJP73443.1"/>
    </source>
</evidence>
<reference evidence="1 2" key="2">
    <citation type="submission" date="2015-02" db="EMBL/GenBank/DDBJ databases">
        <title>The complete genome of Sphingomonas hengshuiensis sp. WHSC-8 isolated from soil of Hengshui Lake.</title>
        <authorList>
            <person name="Wei S."/>
            <person name="Guo J."/>
            <person name="Su C."/>
            <person name="Wu R."/>
            <person name="Zhang Z."/>
            <person name="Liang K."/>
            <person name="Li H."/>
            <person name="Wang T."/>
            <person name="Liu H."/>
            <person name="Zhang C."/>
            <person name="Li Z."/>
            <person name="Wang Q."/>
            <person name="Meng J."/>
        </authorList>
    </citation>
    <scope>NUCLEOTIDE SEQUENCE [LARGE SCALE GENOMIC DNA]</scope>
    <source>
        <strain evidence="1 2">WHSC-8</strain>
    </source>
</reference>
<sequence length="66" mass="7291">MMVDERELWACANQVIRQHGAEASSFAKKRAEELLRIGDQKGNAVFLAIATRVDQLECLVAPGTPH</sequence>
<gene>
    <name evidence="1" type="ORF">TS85_19115</name>
</gene>
<dbReference type="Proteomes" id="UP000032300">
    <property type="component" value="Chromosome"/>
</dbReference>
<protein>
    <submittedName>
        <fullName evidence="1">Uncharacterized protein</fullName>
    </submittedName>
</protein>
<name>A0A7U4JAW2_9SPHN</name>
<accession>A0A7U4JAW2</accession>
<dbReference type="Pfam" id="PF22284">
    <property type="entry name" value="DUF6961"/>
    <property type="match status" value="1"/>
</dbReference>